<gene>
    <name evidence="2" type="ORF">B0T22DRAFT_481390</name>
</gene>
<proteinExistence type="predicted"/>
<evidence type="ECO:0000313" key="3">
    <source>
        <dbReference type="Proteomes" id="UP001270362"/>
    </source>
</evidence>
<comment type="caution">
    <text evidence="2">The sequence shown here is derived from an EMBL/GenBank/DDBJ whole genome shotgun (WGS) entry which is preliminary data.</text>
</comment>
<organism evidence="2 3">
    <name type="scientific">Podospora appendiculata</name>
    <dbReference type="NCBI Taxonomy" id="314037"/>
    <lineage>
        <taxon>Eukaryota</taxon>
        <taxon>Fungi</taxon>
        <taxon>Dikarya</taxon>
        <taxon>Ascomycota</taxon>
        <taxon>Pezizomycotina</taxon>
        <taxon>Sordariomycetes</taxon>
        <taxon>Sordariomycetidae</taxon>
        <taxon>Sordariales</taxon>
        <taxon>Podosporaceae</taxon>
        <taxon>Podospora</taxon>
    </lineage>
</organism>
<reference evidence="2" key="2">
    <citation type="submission" date="2023-06" db="EMBL/GenBank/DDBJ databases">
        <authorList>
            <consortium name="Lawrence Berkeley National Laboratory"/>
            <person name="Haridas S."/>
            <person name="Hensen N."/>
            <person name="Bonometti L."/>
            <person name="Westerberg I."/>
            <person name="Brannstrom I.O."/>
            <person name="Guillou S."/>
            <person name="Cros-Aarteil S."/>
            <person name="Calhoun S."/>
            <person name="Kuo A."/>
            <person name="Mondo S."/>
            <person name="Pangilinan J."/>
            <person name="Riley R."/>
            <person name="Labutti K."/>
            <person name="Andreopoulos B."/>
            <person name="Lipzen A."/>
            <person name="Chen C."/>
            <person name="Yanf M."/>
            <person name="Daum C."/>
            <person name="Ng V."/>
            <person name="Clum A."/>
            <person name="Steindorff A."/>
            <person name="Ohm R."/>
            <person name="Martin F."/>
            <person name="Silar P."/>
            <person name="Natvig D."/>
            <person name="Lalanne C."/>
            <person name="Gautier V."/>
            <person name="Ament-Velasquez S.L."/>
            <person name="Kruys A."/>
            <person name="Hutchinson M.I."/>
            <person name="Powell A.J."/>
            <person name="Barry K."/>
            <person name="Miller A.N."/>
            <person name="Grigoriev I.V."/>
            <person name="Debuchy R."/>
            <person name="Gladieux P."/>
            <person name="Thoren M.H."/>
            <person name="Johannesson H."/>
        </authorList>
    </citation>
    <scope>NUCLEOTIDE SEQUENCE</scope>
    <source>
        <strain evidence="2">CBS 314.62</strain>
    </source>
</reference>
<name>A0AAE1CE09_9PEZI</name>
<protein>
    <submittedName>
        <fullName evidence="2">Uncharacterized protein</fullName>
    </submittedName>
</protein>
<evidence type="ECO:0000256" key="1">
    <source>
        <dbReference type="SAM" id="MobiDB-lite"/>
    </source>
</evidence>
<accession>A0AAE1CE09</accession>
<keyword evidence="3" id="KW-1185">Reference proteome</keyword>
<feature type="region of interest" description="Disordered" evidence="1">
    <location>
        <begin position="25"/>
        <end position="83"/>
    </location>
</feature>
<sequence length="140" mass="14682">MTSSHTKHFQEIVFYNPLVAAGPSPASRGLLVRKGDPAPFLPPPPQQDAHDSRHGGAGKSQDNAILIPDGEPDDDFDDGRSDTSFASLDELVAAASKKLKSSGVAGESRDTVPDDSDVSGPSVTSGPGPDDEFANEQQQR</sequence>
<dbReference type="AlphaFoldDB" id="A0AAE1CE09"/>
<dbReference type="Proteomes" id="UP001270362">
    <property type="component" value="Unassembled WGS sequence"/>
</dbReference>
<feature type="region of interest" description="Disordered" evidence="1">
    <location>
        <begin position="96"/>
        <end position="140"/>
    </location>
</feature>
<dbReference type="EMBL" id="JAULSO010000002">
    <property type="protein sequence ID" value="KAK3690214.1"/>
    <property type="molecule type" value="Genomic_DNA"/>
</dbReference>
<reference evidence="2" key="1">
    <citation type="journal article" date="2023" name="Mol. Phylogenet. Evol.">
        <title>Genome-scale phylogeny and comparative genomics of the fungal order Sordariales.</title>
        <authorList>
            <person name="Hensen N."/>
            <person name="Bonometti L."/>
            <person name="Westerberg I."/>
            <person name="Brannstrom I.O."/>
            <person name="Guillou S."/>
            <person name="Cros-Aarteil S."/>
            <person name="Calhoun S."/>
            <person name="Haridas S."/>
            <person name="Kuo A."/>
            <person name="Mondo S."/>
            <person name="Pangilinan J."/>
            <person name="Riley R."/>
            <person name="LaButti K."/>
            <person name="Andreopoulos B."/>
            <person name="Lipzen A."/>
            <person name="Chen C."/>
            <person name="Yan M."/>
            <person name="Daum C."/>
            <person name="Ng V."/>
            <person name="Clum A."/>
            <person name="Steindorff A."/>
            <person name="Ohm R.A."/>
            <person name="Martin F."/>
            <person name="Silar P."/>
            <person name="Natvig D.O."/>
            <person name="Lalanne C."/>
            <person name="Gautier V."/>
            <person name="Ament-Velasquez S.L."/>
            <person name="Kruys A."/>
            <person name="Hutchinson M.I."/>
            <person name="Powell A.J."/>
            <person name="Barry K."/>
            <person name="Miller A.N."/>
            <person name="Grigoriev I.V."/>
            <person name="Debuchy R."/>
            <person name="Gladieux P."/>
            <person name="Hiltunen Thoren M."/>
            <person name="Johannesson H."/>
        </authorList>
    </citation>
    <scope>NUCLEOTIDE SEQUENCE</scope>
    <source>
        <strain evidence="2">CBS 314.62</strain>
    </source>
</reference>
<evidence type="ECO:0000313" key="2">
    <source>
        <dbReference type="EMBL" id="KAK3690214.1"/>
    </source>
</evidence>